<proteinExistence type="predicted"/>
<name>A0A4D5R932_SCOVI</name>
<dbReference type="SUPFAM" id="SSF56973">
    <property type="entry name" value="Aerolisin/ETX pore-forming domain"/>
    <property type="match status" value="1"/>
</dbReference>
<dbReference type="AlphaFoldDB" id="A0A4D5R932"/>
<gene>
    <name evidence="2" type="primary">Scol-BPFTx</name>
</gene>
<dbReference type="Gene3D" id="2.170.15.10">
    <property type="entry name" value="Proaerolysin, chain A, domain 3"/>
    <property type="match status" value="1"/>
</dbReference>
<evidence type="ECO:0000313" key="2">
    <source>
        <dbReference type="EMBL" id="MIC88551.1"/>
    </source>
</evidence>
<reference evidence="2" key="1">
    <citation type="journal article" date="2018" name="Toxicon">
        <title>Venom-gland transcriptomics and venom proteomics of the giant Florida blue centipede, Scolopendra viridis.</title>
        <authorList>
            <person name="Ward M.J."/>
            <person name="Rokyta D.R."/>
        </authorList>
    </citation>
    <scope>NUCLEOTIDE SEQUENCE</scope>
    <source>
        <tissue evidence="2">Venom gland</tissue>
    </source>
</reference>
<feature type="signal peptide" evidence="1">
    <location>
        <begin position="1"/>
        <end position="21"/>
    </location>
</feature>
<dbReference type="EMBL" id="GGNE01000010">
    <property type="protein sequence ID" value="MIC88551.1"/>
    <property type="molecule type" value="Transcribed_RNA"/>
</dbReference>
<keyword evidence="1" id="KW-0732">Signal</keyword>
<evidence type="ECO:0000256" key="1">
    <source>
        <dbReference type="SAM" id="SignalP"/>
    </source>
</evidence>
<accession>A0A4D5R932</accession>
<protein>
    <submittedName>
        <fullName evidence="2">Scol-BPFTx</fullName>
    </submittedName>
</protein>
<sequence>MLLHGSISLLVLVSSIYLSHAADDFIAKWRNDDAGPIEFQKGFQVGLGIQIHTARDENPARVAKCIEEKRSRDRASEESGILYIDKAFEFFGMCFCEVVLLARNKQNCRMATVDYTHNELQYRHYYRFHIHKSFGSVRYFEQQNLPEKKENIFIKTITNRSSKKLTSNAEITIVRTDGSSTTASSEIGGSLGASFDIKGGIVNFKGSLEQSYSYNRGMTNKSETKSTFTLNRAFDVPPNSAVQIICSLKNQAFDLKWEIPVTISGAVAIKMRYDRDVDDWMFIDVKFIARYFKEFSMTKDGKLRTFIRGRTQGNKHYSAEVNPQDMPLEVIPVSTDVCNPLPKAG</sequence>
<organism evidence="2">
    <name type="scientific">Scolopendra viridis</name>
    <name type="common">Giant centipede</name>
    <dbReference type="NCBI Taxonomy" id="118503"/>
    <lineage>
        <taxon>Eukaryota</taxon>
        <taxon>Metazoa</taxon>
        <taxon>Ecdysozoa</taxon>
        <taxon>Arthropoda</taxon>
        <taxon>Myriapoda</taxon>
        <taxon>Chilopoda</taxon>
        <taxon>Pleurostigmophora</taxon>
        <taxon>Scolopendromorpha</taxon>
        <taxon>Scolopendridae</taxon>
        <taxon>Scolopendra</taxon>
    </lineage>
</organism>
<feature type="chain" id="PRO_5020022586" evidence="1">
    <location>
        <begin position="22"/>
        <end position="345"/>
    </location>
</feature>